<organism evidence="4 5">
    <name type="scientific">Toxocara canis</name>
    <name type="common">Canine roundworm</name>
    <dbReference type="NCBI Taxonomy" id="6265"/>
    <lineage>
        <taxon>Eukaryota</taxon>
        <taxon>Metazoa</taxon>
        <taxon>Ecdysozoa</taxon>
        <taxon>Nematoda</taxon>
        <taxon>Chromadorea</taxon>
        <taxon>Rhabditida</taxon>
        <taxon>Spirurina</taxon>
        <taxon>Ascaridomorpha</taxon>
        <taxon>Ascaridoidea</taxon>
        <taxon>Toxocaridae</taxon>
        <taxon>Toxocara</taxon>
    </lineage>
</organism>
<evidence type="ECO:0000256" key="1">
    <source>
        <dbReference type="PROSITE-ProRule" id="PRU01023"/>
    </source>
</evidence>
<reference evidence="5" key="1">
    <citation type="submission" date="2016-06" db="UniProtKB">
        <authorList>
            <consortium name="WormBaseParasite"/>
        </authorList>
    </citation>
    <scope>IDENTIFICATION</scope>
</reference>
<keyword evidence="1" id="KW-0694">RNA-binding</keyword>
<evidence type="ECO:0000313" key="5">
    <source>
        <dbReference type="WBParaSite" id="TCNE_0000498201-mRNA-1"/>
    </source>
</evidence>
<dbReference type="PANTHER" id="PTHR22808:SF1">
    <property type="entry name" value="RNA CYTOSINE-C(5)-METHYLTRANSFERASE NSUN2-RELATED"/>
    <property type="match status" value="1"/>
</dbReference>
<keyword evidence="1" id="KW-0949">S-adenosyl-L-methionine</keyword>
<proteinExistence type="inferred from homology"/>
<dbReference type="InterPro" id="IPR001678">
    <property type="entry name" value="MeTrfase_RsmB-F_NOP2_dom"/>
</dbReference>
<dbReference type="InterPro" id="IPR023267">
    <property type="entry name" value="RCMT"/>
</dbReference>
<dbReference type="PANTHER" id="PTHR22808">
    <property type="entry name" value="NCL1 YEAST -RELATED NOL1/NOP2/FMU SUN DOMAIN-CONTAINING"/>
    <property type="match status" value="1"/>
</dbReference>
<evidence type="ECO:0000259" key="2">
    <source>
        <dbReference type="PROSITE" id="PS51686"/>
    </source>
</evidence>
<reference evidence="3 4" key="2">
    <citation type="submission" date="2018-11" db="EMBL/GenBank/DDBJ databases">
        <authorList>
            <consortium name="Pathogen Informatics"/>
        </authorList>
    </citation>
    <scope>NUCLEOTIDE SEQUENCE [LARGE SCALE GENOMIC DNA]</scope>
</reference>
<feature type="domain" description="SAM-dependent MTase RsmB/NOP-type" evidence="2">
    <location>
        <begin position="1"/>
        <end position="64"/>
    </location>
</feature>
<dbReference type="GO" id="GO:0001510">
    <property type="term" value="P:RNA methylation"/>
    <property type="evidence" value="ECO:0007669"/>
    <property type="project" value="InterPro"/>
</dbReference>
<dbReference type="AlphaFoldDB" id="A0A183U912"/>
<dbReference type="PROSITE" id="PS51686">
    <property type="entry name" value="SAM_MT_RSMB_NOP"/>
    <property type="match status" value="1"/>
</dbReference>
<dbReference type="GO" id="GO:0003723">
    <property type="term" value="F:RNA binding"/>
    <property type="evidence" value="ECO:0007669"/>
    <property type="project" value="UniProtKB-UniRule"/>
</dbReference>
<dbReference type="Proteomes" id="UP000050794">
    <property type="component" value="Unassembled WGS sequence"/>
</dbReference>
<dbReference type="EMBL" id="UYWY01010166">
    <property type="protein sequence ID" value="VDM33474.1"/>
    <property type="molecule type" value="Genomic_DNA"/>
</dbReference>
<comment type="similarity">
    <text evidence="1">Belongs to the class I-like SAM-binding methyltransferase superfamily. RsmB/NOP family.</text>
</comment>
<evidence type="ECO:0000313" key="4">
    <source>
        <dbReference type="Proteomes" id="UP000050794"/>
    </source>
</evidence>
<keyword evidence="1" id="KW-0489">Methyltransferase</keyword>
<gene>
    <name evidence="3" type="ORF">TCNE_LOCUS4982</name>
</gene>
<dbReference type="Gene3D" id="3.40.50.150">
    <property type="entry name" value="Vaccinia Virus protein VP39"/>
    <property type="match status" value="1"/>
</dbReference>
<keyword evidence="4" id="KW-1185">Reference proteome</keyword>
<protein>
    <submittedName>
        <fullName evidence="5">SAM_MT_RSMB_NOP domain-containing protein</fullName>
    </submittedName>
</protein>
<dbReference type="WBParaSite" id="TCNE_0000498201-mRNA-1">
    <property type="protein sequence ID" value="TCNE_0000498201-mRNA-1"/>
    <property type="gene ID" value="TCNE_0000498201"/>
</dbReference>
<comment type="caution">
    <text evidence="1">Lacks conserved residue(s) required for the propagation of feature annotation.</text>
</comment>
<keyword evidence="1" id="KW-0808">Transferase</keyword>
<name>A0A183U912_TOXCA</name>
<dbReference type="InterPro" id="IPR029063">
    <property type="entry name" value="SAM-dependent_MTases_sf"/>
</dbReference>
<sequence length="73" mass="8137">MVYSTCSLNPIEDEAVIAEMLRFGNGAIELVDVSDRIPELKRSAGVSSWKVSAFDFCLASLFPLIFQCYFIVI</sequence>
<evidence type="ECO:0000313" key="3">
    <source>
        <dbReference type="EMBL" id="VDM33474.1"/>
    </source>
</evidence>
<dbReference type="GO" id="GO:0008173">
    <property type="term" value="F:RNA methyltransferase activity"/>
    <property type="evidence" value="ECO:0007669"/>
    <property type="project" value="InterPro"/>
</dbReference>
<dbReference type="SUPFAM" id="SSF53335">
    <property type="entry name" value="S-adenosyl-L-methionine-dependent methyltransferases"/>
    <property type="match status" value="1"/>
</dbReference>
<feature type="active site" description="Nucleophile" evidence="1">
    <location>
        <position position="6"/>
    </location>
</feature>
<accession>A0A183U912</accession>